<keyword evidence="1 3" id="KW-0853">WD repeat</keyword>
<dbReference type="EMBL" id="CAUYUJ010002142">
    <property type="protein sequence ID" value="CAK0799402.1"/>
    <property type="molecule type" value="Genomic_DNA"/>
</dbReference>
<keyword evidence="2" id="KW-0677">Repeat</keyword>
<name>A0ABN9Q1A6_9DINO</name>
<evidence type="ECO:0000256" key="1">
    <source>
        <dbReference type="ARBA" id="ARBA00022574"/>
    </source>
</evidence>
<comment type="caution">
    <text evidence="4">The sequence shown here is derived from an EMBL/GenBank/DDBJ whole genome shotgun (WGS) entry which is preliminary data.</text>
</comment>
<dbReference type="PROSITE" id="PS50294">
    <property type="entry name" value="WD_REPEATS_REGION"/>
    <property type="match status" value="3"/>
</dbReference>
<organism evidence="4 5">
    <name type="scientific">Prorocentrum cordatum</name>
    <dbReference type="NCBI Taxonomy" id="2364126"/>
    <lineage>
        <taxon>Eukaryota</taxon>
        <taxon>Sar</taxon>
        <taxon>Alveolata</taxon>
        <taxon>Dinophyceae</taxon>
        <taxon>Prorocentrales</taxon>
        <taxon>Prorocentraceae</taxon>
        <taxon>Prorocentrum</taxon>
    </lineage>
</organism>
<dbReference type="PANTHER" id="PTHR19848">
    <property type="entry name" value="WD40 REPEAT PROTEIN"/>
    <property type="match status" value="1"/>
</dbReference>
<gene>
    <name evidence="4" type="ORF">PCOR1329_LOCUS7866</name>
</gene>
<protein>
    <recommendedName>
        <fullName evidence="6">Guanine nucleotide-binding protein subunit beta-like protein</fullName>
    </recommendedName>
</protein>
<feature type="repeat" description="WD" evidence="3">
    <location>
        <begin position="11"/>
        <end position="52"/>
    </location>
</feature>
<dbReference type="InterPro" id="IPR019775">
    <property type="entry name" value="WD40_repeat_CS"/>
</dbReference>
<dbReference type="Gene3D" id="2.130.10.10">
    <property type="entry name" value="YVTN repeat-like/Quinoprotein amine dehydrogenase"/>
    <property type="match status" value="1"/>
</dbReference>
<reference evidence="4" key="1">
    <citation type="submission" date="2023-10" db="EMBL/GenBank/DDBJ databases">
        <authorList>
            <person name="Chen Y."/>
            <person name="Shah S."/>
            <person name="Dougan E. K."/>
            <person name="Thang M."/>
            <person name="Chan C."/>
        </authorList>
    </citation>
    <scope>NUCLEOTIDE SEQUENCE [LARGE SCALE GENOMIC DNA]</scope>
</reference>
<dbReference type="Proteomes" id="UP001189429">
    <property type="component" value="Unassembled WGS sequence"/>
</dbReference>
<feature type="repeat" description="WD" evidence="3">
    <location>
        <begin position="53"/>
        <end position="94"/>
    </location>
</feature>
<dbReference type="PRINTS" id="PR00320">
    <property type="entry name" value="GPROTEINBRPT"/>
</dbReference>
<dbReference type="CDD" id="cd00200">
    <property type="entry name" value="WD40"/>
    <property type="match status" value="1"/>
</dbReference>
<dbReference type="InterPro" id="IPR020472">
    <property type="entry name" value="WD40_PAC1"/>
</dbReference>
<dbReference type="SMART" id="SM00320">
    <property type="entry name" value="WD40"/>
    <property type="match status" value="4"/>
</dbReference>
<evidence type="ECO:0000256" key="3">
    <source>
        <dbReference type="PROSITE-ProRule" id="PRU00221"/>
    </source>
</evidence>
<feature type="non-terminal residue" evidence="4">
    <location>
        <position position="1"/>
    </location>
</feature>
<feature type="repeat" description="WD" evidence="3">
    <location>
        <begin position="95"/>
        <end position="136"/>
    </location>
</feature>
<dbReference type="InterPro" id="IPR036322">
    <property type="entry name" value="WD40_repeat_dom_sf"/>
</dbReference>
<dbReference type="InterPro" id="IPR015943">
    <property type="entry name" value="WD40/YVTN_repeat-like_dom_sf"/>
</dbReference>
<dbReference type="PANTHER" id="PTHR19848:SF8">
    <property type="entry name" value="F-BOX AND WD REPEAT DOMAIN CONTAINING 7"/>
    <property type="match status" value="1"/>
</dbReference>
<dbReference type="Pfam" id="PF00400">
    <property type="entry name" value="WD40"/>
    <property type="match status" value="4"/>
</dbReference>
<evidence type="ECO:0000256" key="2">
    <source>
        <dbReference type="ARBA" id="ARBA00022737"/>
    </source>
</evidence>
<dbReference type="PROSITE" id="PS00678">
    <property type="entry name" value="WD_REPEATS_1"/>
    <property type="match status" value="1"/>
</dbReference>
<dbReference type="PROSITE" id="PS50082">
    <property type="entry name" value="WD_REPEATS_2"/>
    <property type="match status" value="3"/>
</dbReference>
<evidence type="ECO:0000313" key="4">
    <source>
        <dbReference type="EMBL" id="CAK0799402.1"/>
    </source>
</evidence>
<keyword evidence="5" id="KW-1185">Reference proteome</keyword>
<evidence type="ECO:0000313" key="5">
    <source>
        <dbReference type="Proteomes" id="UP001189429"/>
    </source>
</evidence>
<dbReference type="SUPFAM" id="SSF50978">
    <property type="entry name" value="WD40 repeat-like"/>
    <property type="match status" value="1"/>
</dbReference>
<proteinExistence type="predicted"/>
<sequence>DLERAACLRTLKGHAGMVTCVAMQWSQRRALSGCSDGTLMAWDLDSGQRAGLLEGHEDQVLALDVDPAARRALSGSADRTLRLWSLDDTSCIATFRGHTGPVSCVALCGQCGQAVSGSHDRCVKLWDALTGACLRSFAHGEAVTSLSVDWALRQLLTACKDAIRLWDMDSTECVQSLPGHLDGKFNVSVGHVEAATKVVMSSSTARAVA</sequence>
<evidence type="ECO:0008006" key="6">
    <source>
        <dbReference type="Google" id="ProtNLM"/>
    </source>
</evidence>
<accession>A0ABN9Q1A6</accession>
<dbReference type="InterPro" id="IPR001680">
    <property type="entry name" value="WD40_rpt"/>
</dbReference>